<dbReference type="InterPro" id="IPR050091">
    <property type="entry name" value="PKS_NRPS_Biosynth_Enz"/>
</dbReference>
<evidence type="ECO:0000256" key="3">
    <source>
        <dbReference type="ARBA" id="ARBA00022679"/>
    </source>
</evidence>
<dbReference type="Gene3D" id="3.30.70.3290">
    <property type="match status" value="1"/>
</dbReference>
<dbReference type="Gene3D" id="3.40.366.10">
    <property type="entry name" value="Malonyl-Coenzyme A Acyl Carrier Protein, domain 2"/>
    <property type="match status" value="1"/>
</dbReference>
<proteinExistence type="predicted"/>
<dbReference type="InterPro" id="IPR020807">
    <property type="entry name" value="PKS_DH"/>
</dbReference>
<dbReference type="Gene3D" id="3.10.129.110">
    <property type="entry name" value="Polyketide synthase dehydratase"/>
    <property type="match status" value="1"/>
</dbReference>
<keyword evidence="1" id="KW-0596">Phosphopantetheine</keyword>
<feature type="domain" description="PKS/mFAS DH" evidence="7">
    <location>
        <begin position="925"/>
        <end position="1042"/>
    </location>
</feature>
<dbReference type="GO" id="GO:0004315">
    <property type="term" value="F:3-oxoacyl-[acyl-carrier-protein] synthase activity"/>
    <property type="evidence" value="ECO:0007669"/>
    <property type="project" value="InterPro"/>
</dbReference>
<feature type="domain" description="Ketosynthase family 3 (KS3)" evidence="6">
    <location>
        <begin position="30"/>
        <end position="444"/>
    </location>
</feature>
<dbReference type="GO" id="GO:0006633">
    <property type="term" value="P:fatty acid biosynthetic process"/>
    <property type="evidence" value="ECO:0007669"/>
    <property type="project" value="InterPro"/>
</dbReference>
<keyword evidence="3" id="KW-0808">Transferase</keyword>
<dbReference type="InterPro" id="IPR001227">
    <property type="entry name" value="Ac_transferase_dom_sf"/>
</dbReference>
<dbReference type="InterPro" id="IPR016035">
    <property type="entry name" value="Acyl_Trfase/lysoPLipase"/>
</dbReference>
<keyword evidence="2" id="KW-0597">Phosphoprotein</keyword>
<dbReference type="GO" id="GO:0004312">
    <property type="term" value="F:fatty acid synthase activity"/>
    <property type="evidence" value="ECO:0007669"/>
    <property type="project" value="TreeGrafter"/>
</dbReference>
<dbReference type="InterPro" id="IPR018201">
    <property type="entry name" value="Ketoacyl_synth_AS"/>
</dbReference>
<dbReference type="SUPFAM" id="SSF53901">
    <property type="entry name" value="Thiolase-like"/>
    <property type="match status" value="1"/>
</dbReference>
<dbReference type="PANTHER" id="PTHR43775">
    <property type="entry name" value="FATTY ACID SYNTHASE"/>
    <property type="match status" value="1"/>
</dbReference>
<dbReference type="Pfam" id="PF02801">
    <property type="entry name" value="Ketoacyl-synt_C"/>
    <property type="match status" value="1"/>
</dbReference>
<dbReference type="CDD" id="cd00833">
    <property type="entry name" value="PKS"/>
    <property type="match status" value="1"/>
</dbReference>
<dbReference type="RefSeq" id="WP_006977229.1">
    <property type="nucleotide sequence ID" value="NZ_ABCS01000201.1"/>
</dbReference>
<dbReference type="InterPro" id="IPR016039">
    <property type="entry name" value="Thiolase-like"/>
</dbReference>
<comment type="caution">
    <text evidence="5">Lacks conserved residue(s) required for the propagation of feature annotation.</text>
</comment>
<dbReference type="InterPro" id="IPR020841">
    <property type="entry name" value="PKS_Beta-ketoAc_synthase_dom"/>
</dbReference>
<dbReference type="Pfam" id="PF21089">
    <property type="entry name" value="PKS_DH_N"/>
    <property type="match status" value="1"/>
</dbReference>
<dbReference type="InterPro" id="IPR016036">
    <property type="entry name" value="Malonyl_transacylase_ACP-bd"/>
</dbReference>
<evidence type="ECO:0000256" key="5">
    <source>
        <dbReference type="PROSITE-ProRule" id="PRU01363"/>
    </source>
</evidence>
<dbReference type="Proteomes" id="UP000005801">
    <property type="component" value="Unassembled WGS sequence"/>
</dbReference>
<dbReference type="InterPro" id="IPR049552">
    <property type="entry name" value="PKS_DH_N"/>
</dbReference>
<dbReference type="SMART" id="SM00827">
    <property type="entry name" value="PKS_AT"/>
    <property type="match status" value="1"/>
</dbReference>
<comment type="caution">
    <text evidence="8">The sequence shown here is derived from an EMBL/GenBank/DDBJ whole genome shotgun (WGS) entry which is preliminary data.</text>
</comment>
<gene>
    <name evidence="8" type="ORF">PPSIR1_15395</name>
</gene>
<dbReference type="InterPro" id="IPR014031">
    <property type="entry name" value="Ketoacyl_synth_C"/>
</dbReference>
<evidence type="ECO:0000256" key="1">
    <source>
        <dbReference type="ARBA" id="ARBA00022450"/>
    </source>
</evidence>
<comment type="function">
    <text evidence="4">Involved in production of the polyketide antibiotic thailandamide.</text>
</comment>
<evidence type="ECO:0000313" key="8">
    <source>
        <dbReference type="EMBL" id="EDM73611.1"/>
    </source>
</evidence>
<name>A6GKJ3_9BACT</name>
<evidence type="ECO:0000259" key="6">
    <source>
        <dbReference type="PROSITE" id="PS52004"/>
    </source>
</evidence>
<dbReference type="PROSITE" id="PS52004">
    <property type="entry name" value="KS3_2"/>
    <property type="match status" value="1"/>
</dbReference>
<keyword evidence="9" id="KW-1185">Reference proteome</keyword>
<reference evidence="8 9" key="1">
    <citation type="submission" date="2007-06" db="EMBL/GenBank/DDBJ databases">
        <authorList>
            <person name="Shimkets L."/>
            <person name="Ferriera S."/>
            <person name="Johnson J."/>
            <person name="Kravitz S."/>
            <person name="Beeson K."/>
            <person name="Sutton G."/>
            <person name="Rogers Y.-H."/>
            <person name="Friedman R."/>
            <person name="Frazier M."/>
            <person name="Venter J.C."/>
        </authorList>
    </citation>
    <scope>NUCLEOTIDE SEQUENCE [LARGE SCALE GENOMIC DNA]</scope>
    <source>
        <strain evidence="8 9">SIR-1</strain>
    </source>
</reference>
<dbReference type="InterPro" id="IPR042104">
    <property type="entry name" value="PKS_dehydratase_sf"/>
</dbReference>
<dbReference type="SMART" id="SM00826">
    <property type="entry name" value="PKS_DH"/>
    <property type="match status" value="1"/>
</dbReference>
<dbReference type="InterPro" id="IPR049900">
    <property type="entry name" value="PKS_mFAS_DH"/>
</dbReference>
<dbReference type="Gene3D" id="3.40.47.10">
    <property type="match status" value="1"/>
</dbReference>
<evidence type="ECO:0000256" key="4">
    <source>
        <dbReference type="ARBA" id="ARBA00054155"/>
    </source>
</evidence>
<dbReference type="AlphaFoldDB" id="A6GKJ3"/>
<dbReference type="PANTHER" id="PTHR43775:SF37">
    <property type="entry name" value="SI:DKEY-61P9.11"/>
    <property type="match status" value="1"/>
</dbReference>
<dbReference type="FunFam" id="3.40.366.10:FF:000002">
    <property type="entry name" value="Probable polyketide synthase 2"/>
    <property type="match status" value="1"/>
</dbReference>
<organism evidence="8 9">
    <name type="scientific">Plesiocystis pacifica SIR-1</name>
    <dbReference type="NCBI Taxonomy" id="391625"/>
    <lineage>
        <taxon>Bacteria</taxon>
        <taxon>Pseudomonadati</taxon>
        <taxon>Myxococcota</taxon>
        <taxon>Polyangia</taxon>
        <taxon>Nannocystales</taxon>
        <taxon>Nannocystaceae</taxon>
        <taxon>Plesiocystis</taxon>
    </lineage>
</organism>
<dbReference type="PROSITE" id="PS00606">
    <property type="entry name" value="KS3_1"/>
    <property type="match status" value="1"/>
</dbReference>
<dbReference type="InterPro" id="IPR014043">
    <property type="entry name" value="Acyl_transferase_dom"/>
</dbReference>
<dbReference type="InterPro" id="IPR014030">
    <property type="entry name" value="Ketoacyl_synth_N"/>
</dbReference>
<dbReference type="PROSITE" id="PS52019">
    <property type="entry name" value="PKS_MFAS_DH"/>
    <property type="match status" value="1"/>
</dbReference>
<accession>A6GKJ3</accession>
<evidence type="ECO:0000313" key="9">
    <source>
        <dbReference type="Proteomes" id="UP000005801"/>
    </source>
</evidence>
<dbReference type="SUPFAM" id="SSF52151">
    <property type="entry name" value="FabD/lysophospholipase-like"/>
    <property type="match status" value="1"/>
</dbReference>
<feature type="non-terminal residue" evidence="8">
    <location>
        <position position="1042"/>
    </location>
</feature>
<dbReference type="InterPro" id="IPR032821">
    <property type="entry name" value="PKS_assoc"/>
</dbReference>
<protein>
    <submittedName>
        <fullName evidence="8">Modular polyketide synthase</fullName>
    </submittedName>
</protein>
<evidence type="ECO:0000256" key="2">
    <source>
        <dbReference type="ARBA" id="ARBA00022553"/>
    </source>
</evidence>
<dbReference type="OrthoDB" id="5349841at2"/>
<evidence type="ECO:0000259" key="7">
    <source>
        <dbReference type="PROSITE" id="PS52019"/>
    </source>
</evidence>
<dbReference type="SMART" id="SM00825">
    <property type="entry name" value="PKS_KS"/>
    <property type="match status" value="1"/>
</dbReference>
<dbReference type="SUPFAM" id="SSF55048">
    <property type="entry name" value="Probable ACP-binding domain of malonyl-CoA ACP transacylase"/>
    <property type="match status" value="1"/>
</dbReference>
<dbReference type="eggNOG" id="COG3321">
    <property type="taxonomic scope" value="Bacteria"/>
</dbReference>
<sequence length="1042" mass="110303">MSDATTLTQRALAAIRQLKRRVATLEAQKREPIAIISAACRFPGGPTPEAYWDTLRAGRDMIREVPDARLLGPWPEGVPRWAGLLDSVDGFDPAFFGISPREALVLDPQQRMLLELAWEALERAPIVPARLRETKTGVFVGMSQLDYLDRVALIHPDQPSVYDLLGNADSPAAGRISYVLGLQGPAMTVDTACSTSLVAIHLACQSLRVGDSTLALVGGVNLILTERTTEALSHTQALAPDGRCKTFDSRANGFVRGEGAGMLVLKRLSEARRDGDRILGVIRGSAVNQDGRSTGLTAPNVLAQERLLREALDNAGLEAHELDYVECHGTGTSLGDPIEVQALSTVLGEREGRSPLWLGAVKSNIGHLEAAAGLAGVIKVLLAFEHEALPPNLHLRHVNPYVAMGEGLSPVRELTAWGSGPAPRRAGVSSFGISGTNAHVILEQAPPAPEPEPRERASRRVWAVPVSGQCEAALVGQAARLRAQVSGQIASSEGAQTELLDLAHALATTRTPMAHRACAVVSSAEELAEALEALEAGEAAPQLVRSTARADGQVVFVFPGQGSQWLGMARGLLDESPAFRRTLEACAAALDPLTGWSLIERLRSEDPEALAPVEVIQPALFAMMLGLAAVWRELGVTPDAVIGHSQGEIAAACVAGALSLEDAARVVALRSQIIAEQLRGAGAMALVSQPAAALEARLADAPALPVSVAVDNGPGSSVVSGEPQAVAALLALLQSEGVFARAIQVDYASHCGAVERTREALLARLGALEPRAAELPMLSTVTAAPVHGAELDAGYWYRNLRQRVRFGEAIEAAIDEGHAVFVEVSPHPVLTLAMAEVLDAREARGAVLGTLRRDEGGLARALTSLGELHCAGGPVDWSAHFEAYAPRPVDLPTYAFARERYWIDALAHGGARDDLDSAGMLPVRHALLGAVTRVGQRDELVLTTNLSLRRHPWLGDHRVQGSALLPGAGFIDLALSAARLAWPDSKALGIDELLLTSPLVLDDADQTLQVVLDAPDAQGRRALQIVSRPSSEPLDGEVTLHA</sequence>
<dbReference type="Pfam" id="PF00698">
    <property type="entry name" value="Acyl_transf_1"/>
    <property type="match status" value="1"/>
</dbReference>
<dbReference type="Pfam" id="PF00109">
    <property type="entry name" value="ketoacyl-synt"/>
    <property type="match status" value="1"/>
</dbReference>
<dbReference type="FunFam" id="3.40.47.10:FF:000019">
    <property type="entry name" value="Polyketide synthase type I"/>
    <property type="match status" value="1"/>
</dbReference>
<dbReference type="STRING" id="391625.PPSIR1_15395"/>
<dbReference type="EMBL" id="ABCS01000201">
    <property type="protein sequence ID" value="EDM73611.1"/>
    <property type="molecule type" value="Genomic_DNA"/>
</dbReference>
<dbReference type="Pfam" id="PF16197">
    <property type="entry name" value="KAsynt_C_assoc"/>
    <property type="match status" value="1"/>
</dbReference>